<dbReference type="RefSeq" id="WP_227575374.1">
    <property type="nucleotide sequence ID" value="NZ_CP101987.1"/>
</dbReference>
<dbReference type="EMBL" id="CP101987">
    <property type="protein sequence ID" value="UUI71337.1"/>
    <property type="molecule type" value="Genomic_DNA"/>
</dbReference>
<proteinExistence type="predicted"/>
<reference evidence="1 2" key="1">
    <citation type="submission" date="2022-07" db="EMBL/GenBank/DDBJ databases">
        <title>Novel species in genus cellulomonas.</title>
        <authorList>
            <person name="Ye L."/>
        </authorList>
    </citation>
    <scope>NUCLEOTIDE SEQUENCE [LARGE SCALE GENOMIC DNA]</scope>
    <source>
        <strain evidence="2">zg-B89</strain>
    </source>
</reference>
<evidence type="ECO:0000313" key="1">
    <source>
        <dbReference type="EMBL" id="UUI71337.1"/>
    </source>
</evidence>
<evidence type="ECO:0000313" key="2">
    <source>
        <dbReference type="Proteomes" id="UP001316384"/>
    </source>
</evidence>
<accession>A0ABY5KLG5</accession>
<gene>
    <name evidence="1" type="ORF">NP048_16315</name>
</gene>
<organism evidence="1 2">
    <name type="scientific">Cellulomonas xiejunii</name>
    <dbReference type="NCBI Taxonomy" id="2968083"/>
    <lineage>
        <taxon>Bacteria</taxon>
        <taxon>Bacillati</taxon>
        <taxon>Actinomycetota</taxon>
        <taxon>Actinomycetes</taxon>
        <taxon>Micrococcales</taxon>
        <taxon>Cellulomonadaceae</taxon>
        <taxon>Cellulomonas</taxon>
    </lineage>
</organism>
<name>A0ABY5KLG5_9CELL</name>
<sequence length="112" mass="12918">MLGDGESFPLIDGRYRRSGCHRCFNKRKKRDREERGIGLPPPRPASHLQVNRHIAWSQADDDYLRQHLPVDEVEDIAKALGRSVNAIYIRRAALGPASMRIRHRIAQPWRIG</sequence>
<keyword evidence="2" id="KW-1185">Reference proteome</keyword>
<protein>
    <submittedName>
        <fullName evidence="1">Uncharacterized protein</fullName>
    </submittedName>
</protein>
<dbReference type="Proteomes" id="UP001316384">
    <property type="component" value="Chromosome"/>
</dbReference>